<dbReference type="EMBL" id="CCDI010000001">
    <property type="protein sequence ID" value="CDQ21931.1"/>
    <property type="molecule type" value="Genomic_DNA"/>
</dbReference>
<evidence type="ECO:0000256" key="1">
    <source>
        <dbReference type="PROSITE-ProRule" id="PRU00703"/>
    </source>
</evidence>
<dbReference type="InterPro" id="IPR046342">
    <property type="entry name" value="CBS_dom_sf"/>
</dbReference>
<evidence type="ECO:0000313" key="4">
    <source>
        <dbReference type="Proteomes" id="UP000028868"/>
    </source>
</evidence>
<keyword evidence="4" id="KW-1185">Reference proteome</keyword>
<keyword evidence="1" id="KW-0129">CBS domain</keyword>
<organism evidence="3 4">
    <name type="scientific">Halobacillus karajensis</name>
    <dbReference type="NCBI Taxonomy" id="195088"/>
    <lineage>
        <taxon>Bacteria</taxon>
        <taxon>Bacillati</taxon>
        <taxon>Bacillota</taxon>
        <taxon>Bacilli</taxon>
        <taxon>Bacillales</taxon>
        <taxon>Bacillaceae</taxon>
        <taxon>Halobacillus</taxon>
    </lineage>
</organism>
<gene>
    <name evidence="3" type="ORF">BN983_00127</name>
</gene>
<feature type="domain" description="CBS" evidence="2">
    <location>
        <begin position="7"/>
        <end position="64"/>
    </location>
</feature>
<dbReference type="Pfam" id="PF00571">
    <property type="entry name" value="CBS"/>
    <property type="match status" value="2"/>
</dbReference>
<name>A0A024P226_9BACI</name>
<reference evidence="4" key="1">
    <citation type="submission" date="2014-03" db="EMBL/GenBank/DDBJ databases">
        <authorList>
            <person name="Urmite Genomes U."/>
        </authorList>
    </citation>
    <scope>NUCLEOTIDE SEQUENCE [LARGE SCALE GENOMIC DNA]</scope>
    <source>
        <strain evidence="4">HD-03</strain>
    </source>
</reference>
<evidence type="ECO:0000259" key="2">
    <source>
        <dbReference type="PROSITE" id="PS51371"/>
    </source>
</evidence>
<dbReference type="InterPro" id="IPR000644">
    <property type="entry name" value="CBS_dom"/>
</dbReference>
<protein>
    <recommendedName>
        <fullName evidence="2">CBS domain-containing protein</fullName>
    </recommendedName>
</protein>
<comment type="caution">
    <text evidence="3">The sequence shown here is derived from an EMBL/GenBank/DDBJ whole genome shotgun (WGS) entry which is preliminary data.</text>
</comment>
<accession>A0A024P226</accession>
<dbReference type="PROSITE" id="PS51371">
    <property type="entry name" value="CBS"/>
    <property type="match status" value="1"/>
</dbReference>
<dbReference type="CDD" id="cd02205">
    <property type="entry name" value="CBS_pair_SF"/>
    <property type="match status" value="1"/>
</dbReference>
<reference evidence="3 4" key="2">
    <citation type="submission" date="2014-05" db="EMBL/GenBank/DDBJ databases">
        <title>Draft genome sequence of Halobacillus karajensis HK-03.</title>
        <authorList>
            <person name="Khelaifia S."/>
            <person name="Croce O."/>
            <person name="Lagier J.C."/>
            <person name="Raoult D."/>
        </authorList>
    </citation>
    <scope>NUCLEOTIDE SEQUENCE [LARGE SCALE GENOMIC DNA]</scope>
    <source>
        <strain evidence="3 4">HD-03</strain>
    </source>
</reference>
<sequence length="212" mass="24180">MFVKGIMKPAHKSYKSESSDSLSEVLQMLDEQDIEAVPVLKSGKFAGMISKEIIFRAYFNEEDSTDRKTFLNNTTAGEIARHGNYYINDEEVFERTLPMFKGFSVLAVVDEKKTFLGLVTRFDVIEQFESAFGVKKQGVRIAFTSEESAGRIERLSDIIKSYHENVISLATFDETDKLARRIVLKIEDNNNIEAFTKKLEKTGFRILSVKHV</sequence>
<dbReference type="SUPFAM" id="SSF54631">
    <property type="entry name" value="CBS-domain pair"/>
    <property type="match status" value="1"/>
</dbReference>
<dbReference type="Gene3D" id="3.10.580.10">
    <property type="entry name" value="CBS-domain"/>
    <property type="match status" value="1"/>
</dbReference>
<dbReference type="AlphaFoldDB" id="A0A024P226"/>
<dbReference type="Proteomes" id="UP000028868">
    <property type="component" value="Unassembled WGS sequence"/>
</dbReference>
<evidence type="ECO:0000313" key="3">
    <source>
        <dbReference type="EMBL" id="CDQ21931.1"/>
    </source>
</evidence>
<dbReference type="RefSeq" id="WP_035504855.1">
    <property type="nucleotide sequence ID" value="NZ_CCDH010000002.1"/>
</dbReference>
<proteinExistence type="predicted"/>